<protein>
    <recommendedName>
        <fullName evidence="3">Translation repressor RelB</fullName>
    </recommendedName>
</protein>
<evidence type="ECO:0000313" key="1">
    <source>
        <dbReference type="EMBL" id="RGL10395.1"/>
    </source>
</evidence>
<organism evidence="1 2">
    <name type="scientific">Collinsella tanakaei</name>
    <dbReference type="NCBI Taxonomy" id="626935"/>
    <lineage>
        <taxon>Bacteria</taxon>
        <taxon>Bacillati</taxon>
        <taxon>Actinomycetota</taxon>
        <taxon>Coriobacteriia</taxon>
        <taxon>Coriobacteriales</taxon>
        <taxon>Coriobacteriaceae</taxon>
        <taxon>Collinsella</taxon>
    </lineage>
</organism>
<name>A0A3E4QT58_9ACTN</name>
<dbReference type="Pfam" id="PF04221">
    <property type="entry name" value="RelB"/>
    <property type="match status" value="1"/>
</dbReference>
<dbReference type="GO" id="GO:0006355">
    <property type="term" value="P:regulation of DNA-templated transcription"/>
    <property type="evidence" value="ECO:0007669"/>
    <property type="project" value="InterPro"/>
</dbReference>
<dbReference type="AlphaFoldDB" id="A0A3E4QT58"/>
<dbReference type="InterPro" id="IPR007337">
    <property type="entry name" value="RelB/DinJ"/>
</dbReference>
<comment type="caution">
    <text evidence="1">The sequence shown here is derived from an EMBL/GenBank/DDBJ whole genome shotgun (WGS) entry which is preliminary data.</text>
</comment>
<dbReference type="Gene3D" id="1.10.1220.10">
    <property type="entry name" value="Met repressor-like"/>
    <property type="match status" value="1"/>
</dbReference>
<evidence type="ECO:0000313" key="2">
    <source>
        <dbReference type="Proteomes" id="UP000260943"/>
    </source>
</evidence>
<dbReference type="InterPro" id="IPR013321">
    <property type="entry name" value="Arc_rbn_hlx_hlx"/>
</dbReference>
<reference evidence="1 2" key="1">
    <citation type="submission" date="2018-08" db="EMBL/GenBank/DDBJ databases">
        <title>A genome reference for cultivated species of the human gut microbiota.</title>
        <authorList>
            <person name="Zou Y."/>
            <person name="Xue W."/>
            <person name="Luo G."/>
        </authorList>
    </citation>
    <scope>NUCLEOTIDE SEQUENCE [LARGE SCALE GENOMIC DNA]</scope>
    <source>
        <strain evidence="1 2">TF08-14</strain>
    </source>
</reference>
<dbReference type="EMBL" id="QSRJ01000005">
    <property type="protein sequence ID" value="RGL10395.1"/>
    <property type="molecule type" value="Genomic_DNA"/>
</dbReference>
<proteinExistence type="predicted"/>
<dbReference type="RefSeq" id="WP_117679462.1">
    <property type="nucleotide sequence ID" value="NZ_CAJJKC010000001.1"/>
</dbReference>
<evidence type="ECO:0008006" key="3">
    <source>
        <dbReference type="Google" id="ProtNLM"/>
    </source>
</evidence>
<accession>A0A3E4QT58</accession>
<dbReference type="Proteomes" id="UP000260943">
    <property type="component" value="Unassembled WGS sequence"/>
</dbReference>
<gene>
    <name evidence="1" type="ORF">DXC81_05000</name>
</gene>
<sequence length="134" mass="14678">MATARATASSQLNVRIDSDLKRAGDAVFTSIGLSPSQAVRALWELAANHKDEPERLRAALFPHEEEVSVAAHDKEKARKLKLAAQGPHIMEDVIRASGLNPIDSSVPELSFDDLKELAYQEKYGDGAMFFKAMV</sequence>